<comment type="caution">
    <text evidence="2">The sequence shown here is derived from an EMBL/GenBank/DDBJ whole genome shotgun (WGS) entry which is preliminary data.</text>
</comment>
<reference evidence="2 3" key="1">
    <citation type="submission" date="2023-08" db="EMBL/GenBank/DDBJ databases">
        <title>Black Yeasts Isolated from many extreme environments.</title>
        <authorList>
            <person name="Coleine C."/>
            <person name="Stajich J.E."/>
            <person name="Selbmann L."/>
        </authorList>
    </citation>
    <scope>NUCLEOTIDE SEQUENCE [LARGE SCALE GENOMIC DNA]</scope>
    <source>
        <strain evidence="2 3">CCFEE 5935</strain>
    </source>
</reference>
<proteinExistence type="predicted"/>
<name>A0AAV9P3D5_9PEZI</name>
<dbReference type="InterPro" id="IPR041411">
    <property type="entry name" value="Ldi"/>
</dbReference>
<sequence length="544" mass="62320">MASKELSKQAPETLTLDVSVFPKLNTQQAGHLRHYYNLVAQPDGDWRYFETADGHEEFDDARRYQLATMAYATGAAHYHRLPALRGAFKRLMHLMISKMLRKEVWSYWFLASHGGKQLDPDLKELRKPWADPVVEENIMYSGHLLLMTSLYAMLFDDDEYERDGALTFRWDPLFWGLGSEDFVYDNAKLEKAILRQMEENEWVGVCCEPNAVFVVCNQFPLIAMRYNDVRQGTNYVESNILPKYRAALSKKGLLGENGLYATFFALKQKKSIPARHGAHTAWANAFMHGWNSDFVRASYEKQTLGFLTHFDSKTQLQPTRVAMAFRRLVAEENLDPEDKTTLDKARDESSKVNTHFPYETLNWLGFTMMLSELGKRKELDDLLDYADTHLGPAWVKGGLYYPRNGALYDEDGNFVHMEPHSGNSGIGYARLNVSNGQKTMWERPWTREVLESRPWLDGAGFDGGIDFLRGVWHAEQKAMILTVRRWEAVNKAATFVMKNAGAAQWAIYVNGSLKEIKDSSGDGEVEITEMVDQRELDIVVKELV</sequence>
<evidence type="ECO:0000313" key="2">
    <source>
        <dbReference type="EMBL" id="KAK5166896.1"/>
    </source>
</evidence>
<protein>
    <recommendedName>
        <fullName evidence="1">Linalool dehydratase/isomerase domain-containing protein</fullName>
    </recommendedName>
</protein>
<dbReference type="Pfam" id="PF18566">
    <property type="entry name" value="Ldi"/>
    <property type="match status" value="1"/>
</dbReference>
<evidence type="ECO:0000259" key="1">
    <source>
        <dbReference type="Pfam" id="PF18566"/>
    </source>
</evidence>
<gene>
    <name evidence="2" type="ORF">LTR77_007625</name>
</gene>
<dbReference type="GeneID" id="89928961"/>
<feature type="domain" description="Linalool dehydratase/isomerase" evidence="1">
    <location>
        <begin position="63"/>
        <end position="405"/>
    </location>
</feature>
<organism evidence="2 3">
    <name type="scientific">Saxophila tyrrhenica</name>
    <dbReference type="NCBI Taxonomy" id="1690608"/>
    <lineage>
        <taxon>Eukaryota</taxon>
        <taxon>Fungi</taxon>
        <taxon>Dikarya</taxon>
        <taxon>Ascomycota</taxon>
        <taxon>Pezizomycotina</taxon>
        <taxon>Dothideomycetes</taxon>
        <taxon>Dothideomycetidae</taxon>
        <taxon>Mycosphaerellales</taxon>
        <taxon>Extremaceae</taxon>
        <taxon>Saxophila</taxon>
    </lineage>
</organism>
<evidence type="ECO:0000313" key="3">
    <source>
        <dbReference type="Proteomes" id="UP001337655"/>
    </source>
</evidence>
<dbReference type="RefSeq" id="XP_064656704.1">
    <property type="nucleotide sequence ID" value="XM_064804862.1"/>
</dbReference>
<keyword evidence="3" id="KW-1185">Reference proteome</keyword>
<dbReference type="Proteomes" id="UP001337655">
    <property type="component" value="Unassembled WGS sequence"/>
</dbReference>
<dbReference type="EMBL" id="JAVRRT010000012">
    <property type="protein sequence ID" value="KAK5166896.1"/>
    <property type="molecule type" value="Genomic_DNA"/>
</dbReference>
<dbReference type="AlphaFoldDB" id="A0AAV9P3D5"/>
<accession>A0AAV9P3D5</accession>